<evidence type="ECO:0000313" key="10">
    <source>
        <dbReference type="Proteomes" id="UP000464378"/>
    </source>
</evidence>
<evidence type="ECO:0000256" key="5">
    <source>
        <dbReference type="ARBA" id="ARBA00023237"/>
    </source>
</evidence>
<dbReference type="PANTHER" id="PTHR30026:SF20">
    <property type="entry name" value="OUTER MEMBRANE PROTEIN TOLC"/>
    <property type="match status" value="1"/>
</dbReference>
<comment type="subcellular location">
    <subcellularLocation>
        <location evidence="1">Cell outer membrane</location>
    </subcellularLocation>
</comment>
<keyword evidence="8" id="KW-0732">Signal</keyword>
<dbReference type="EMBL" id="LR586016">
    <property type="protein sequence ID" value="VIP03804.1"/>
    <property type="molecule type" value="Genomic_DNA"/>
</dbReference>
<dbReference type="GO" id="GO:0015562">
    <property type="term" value="F:efflux transmembrane transporter activity"/>
    <property type="evidence" value="ECO:0007669"/>
    <property type="project" value="InterPro"/>
</dbReference>
<dbReference type="EMBL" id="LR593887">
    <property type="protein sequence ID" value="VTS04975.1"/>
    <property type="molecule type" value="Genomic_DNA"/>
</dbReference>
<dbReference type="RefSeq" id="WP_162658958.1">
    <property type="nucleotide sequence ID" value="NZ_LR593887.1"/>
</dbReference>
<proteinExistence type="predicted"/>
<dbReference type="GO" id="GO:0009279">
    <property type="term" value="C:cell outer membrane"/>
    <property type="evidence" value="ECO:0007669"/>
    <property type="project" value="UniProtKB-SubCell"/>
</dbReference>
<evidence type="ECO:0000256" key="3">
    <source>
        <dbReference type="ARBA" id="ARBA00022692"/>
    </source>
</evidence>
<accession>A0A6C2YQX6</accession>
<dbReference type="GO" id="GO:1990281">
    <property type="term" value="C:efflux pump complex"/>
    <property type="evidence" value="ECO:0007669"/>
    <property type="project" value="TreeGrafter"/>
</dbReference>
<evidence type="ECO:0008006" key="11">
    <source>
        <dbReference type="Google" id="ProtNLM"/>
    </source>
</evidence>
<keyword evidence="6" id="KW-0175">Coiled coil</keyword>
<keyword evidence="10" id="KW-1185">Reference proteome</keyword>
<protein>
    <recommendedName>
        <fullName evidence="11">Outer membrane efflux protein</fullName>
    </recommendedName>
</protein>
<evidence type="ECO:0000256" key="8">
    <source>
        <dbReference type="SAM" id="SignalP"/>
    </source>
</evidence>
<dbReference type="FunCoup" id="A0A6C2YQX6">
    <property type="interactions" value="162"/>
</dbReference>
<evidence type="ECO:0000256" key="4">
    <source>
        <dbReference type="ARBA" id="ARBA00023136"/>
    </source>
</evidence>
<dbReference type="InterPro" id="IPR051906">
    <property type="entry name" value="TolC-like"/>
</dbReference>
<keyword evidence="3" id="KW-0812">Transmembrane</keyword>
<feature type="compositionally biased region" description="Low complexity" evidence="7">
    <location>
        <begin position="512"/>
        <end position="521"/>
    </location>
</feature>
<reference evidence="9" key="1">
    <citation type="submission" date="2019-04" db="EMBL/GenBank/DDBJ databases">
        <authorList>
            <consortium name="Science for Life Laboratories"/>
        </authorList>
    </citation>
    <scope>NUCLEOTIDE SEQUENCE</scope>
    <source>
        <strain evidence="9">MBLW1</strain>
    </source>
</reference>
<feature type="chain" id="PRO_5036383916" description="Outer membrane efflux protein" evidence="8">
    <location>
        <begin position="31"/>
        <end position="549"/>
    </location>
</feature>
<feature type="coiled-coil region" evidence="6">
    <location>
        <begin position="418"/>
        <end position="478"/>
    </location>
</feature>
<dbReference type="InParanoid" id="A0A6C2YQX6"/>
<gene>
    <name evidence="9" type="ORF">GMBLW1_01560</name>
</gene>
<dbReference type="AlphaFoldDB" id="A0A6C2YQX6"/>
<dbReference type="Proteomes" id="UP000464378">
    <property type="component" value="Chromosome"/>
</dbReference>
<dbReference type="KEGG" id="tim:GMBLW1_01560"/>
<name>A0A6C2YQX6_9BACT</name>
<feature type="signal peptide" evidence="8">
    <location>
        <begin position="1"/>
        <end position="30"/>
    </location>
</feature>
<evidence type="ECO:0000256" key="6">
    <source>
        <dbReference type="SAM" id="Coils"/>
    </source>
</evidence>
<evidence type="ECO:0000313" key="9">
    <source>
        <dbReference type="EMBL" id="VIP03804.1"/>
    </source>
</evidence>
<feature type="region of interest" description="Disordered" evidence="7">
    <location>
        <begin position="511"/>
        <end position="549"/>
    </location>
</feature>
<evidence type="ECO:0000256" key="2">
    <source>
        <dbReference type="ARBA" id="ARBA00022452"/>
    </source>
</evidence>
<keyword evidence="2" id="KW-1134">Transmembrane beta strand</keyword>
<evidence type="ECO:0000256" key="7">
    <source>
        <dbReference type="SAM" id="MobiDB-lite"/>
    </source>
</evidence>
<sequence length="549" mass="59861">MMGSKTRSFRRLWPLAGGIAFLGTALTASSQSPPAPVPNVVTPIDPDPYGLVGAVENDSKLTTPFGTQLNTVESMPIDLVTVLQLADLQNPTNGRAQARVRQALAQVDQARILLLPNIVVGANYFRHDGIDQNRRGDIFRVSRSNTWTSGAFQLRLDLSDAIYQPLIAKRVRDAAVANAQSVRNQVQLDAALLYLDLMQLYAQLAINEETIVQTELMLERARTADAAGLSKAKGDINRAVKEFNVRRQERRELKGRIGAASAKLGRVLQLDSTVDLRPIDPVVVPIQLVPGQPFENLIALALGNRPEIAESQALRGAADERYRLAQYQPLIPKVAVGFSGGGFAGGRNAQYSDFDGQDELSALLFWEFRNLGFGNRVAARERQAVVDEATYRVLEVQAQVKAEVLEFAKLATARFRTLNFAQEAVRQATELYRRLLESQQNLIGPRATYDALEPLLAIQSLNQTRTQYLNEVMEFNRAQFRLFTALGQPAIGSIPGGTPIPVAVPVVPQSPLAPGQRLPAPAAGPQPAPPAAGTQPGQVPQAMLLPQVR</sequence>
<organism evidence="9">
    <name type="scientific">Tuwongella immobilis</name>
    <dbReference type="NCBI Taxonomy" id="692036"/>
    <lineage>
        <taxon>Bacteria</taxon>
        <taxon>Pseudomonadati</taxon>
        <taxon>Planctomycetota</taxon>
        <taxon>Planctomycetia</taxon>
        <taxon>Gemmatales</taxon>
        <taxon>Gemmataceae</taxon>
        <taxon>Tuwongella</taxon>
    </lineage>
</organism>
<dbReference type="Gene3D" id="1.20.1600.10">
    <property type="entry name" value="Outer membrane efflux proteins (OEP)"/>
    <property type="match status" value="1"/>
</dbReference>
<dbReference type="GO" id="GO:0015288">
    <property type="term" value="F:porin activity"/>
    <property type="evidence" value="ECO:0007669"/>
    <property type="project" value="TreeGrafter"/>
</dbReference>
<feature type="compositionally biased region" description="Low complexity" evidence="7">
    <location>
        <begin position="531"/>
        <end position="542"/>
    </location>
</feature>
<keyword evidence="4" id="KW-0472">Membrane</keyword>
<evidence type="ECO:0000256" key="1">
    <source>
        <dbReference type="ARBA" id="ARBA00004442"/>
    </source>
</evidence>
<keyword evidence="5" id="KW-0998">Cell outer membrane</keyword>
<dbReference type="SUPFAM" id="SSF56954">
    <property type="entry name" value="Outer membrane efflux proteins (OEP)"/>
    <property type="match status" value="1"/>
</dbReference>
<dbReference type="PANTHER" id="PTHR30026">
    <property type="entry name" value="OUTER MEMBRANE PROTEIN TOLC"/>
    <property type="match status" value="1"/>
</dbReference>